<gene>
    <name evidence="2" type="ORF">SAMN04489716_0618</name>
</gene>
<dbReference type="EMBL" id="LT629758">
    <property type="protein sequence ID" value="SDS36315.1"/>
    <property type="molecule type" value="Genomic_DNA"/>
</dbReference>
<evidence type="ECO:0000313" key="3">
    <source>
        <dbReference type="Proteomes" id="UP000198688"/>
    </source>
</evidence>
<reference evidence="2 3" key="1">
    <citation type="submission" date="2016-10" db="EMBL/GenBank/DDBJ databases">
        <authorList>
            <person name="de Groot N.N."/>
        </authorList>
    </citation>
    <scope>NUCLEOTIDE SEQUENCE [LARGE SCALE GENOMIC DNA]</scope>
    <source>
        <strain evidence="2 3">DSM 43941</strain>
    </source>
</reference>
<protein>
    <recommendedName>
        <fullName evidence="1">DUF4132 domain-containing protein</fullName>
    </recommendedName>
</protein>
<evidence type="ECO:0000313" key="2">
    <source>
        <dbReference type="EMBL" id="SDS36315.1"/>
    </source>
</evidence>
<dbReference type="STRING" id="113562.SAMN04489716_0618"/>
<dbReference type="AlphaFoldDB" id="A0A1H1RKT2"/>
<sequence>MEDTGNLTSPEDTFVLPEAWRKHLHPRRGGAGVRPFVADPKARARVEQMLAARPATVDVVTPAAAAVVAASAARGRDDRVALADVWITDHGLRFAALAAVETASLQIIAGLPLLLRVRAALASAPEEEFEQVVAALTPYRAGSAFARAACSVLTVHPDWLAEDVADALSTGDSTRTDMLLYAVDTPAQADQLARQAHFEHWGADHDLVVTFADGAGAAAGPGLLHWLDAIWGTDQCILAMLAALPGDDAMRGLLARSGSRGVRSALRESAERFPARAMRLLAEANDELLRVHVVKHLDLVDQVLPLLSPAAAGRVRAVVEASADVVTAPPSAVPPVLAEPPWQNRKKAAKPPVVAGLTCTDEAAADWLAGEREEWAETARSHYVAPEIGWPALAEKVINGTSQWYEAGQLFTQGPEEVAREAFARWRPRTDYMAPHWMRGAAGRLGTDVLPVLLTFARATPGDYGPLLMPFTSPEVALLMADWSARLKSVRRLAQRWLTRHPEAAARALIPAALGKAGTARRQAERALLLLHGSGHTEQVRVAATGYGPEAAAGVEALFAADPLAALPTRMPPPPGWAAPGVLPPVRLRDGSGALPAEAVTNLVLMLMISRPDEPYAGLDLVRDAVDPAGLAGFGWALFQLWQTAGGNSKESWVFDAVTQTGDDETVRRFTPLVLAWPSEGLPARAITGLSVLVGIGSDQALLHLHRISQRARSTTLRKAAAARIAEVAEGLGLTAEQLADRLVPDFGLDADGSLRLDYGPRQFVVGFDEQLRPFVAEAGGKRLKALPKPGVRDDTELGEEAYRRFAALKKDVRKISAEQVRRLEQAMIDGRRWTGAEFRRLFVDHPLMWHIGRRLVWARFEATEEATGEATGDAARDGGGAVAGSLRIAEDRSFADADDEPVELGDDDLVGVAHPVHLGAEGARWAEVFTDYEILQPFPQLGRPVFTLTEAERGAGRLDRFEGVTVATTKVLLLDRRGWVRQEAAYAGTSPGFDRPAGRGQVLTVHLDPGIVGQVGFYDQQKLVAVFLHDGTVSGWSLDDRDLRTLGGLDPVMASEILRDLTDVTE</sequence>
<dbReference type="Pfam" id="PF13569">
    <property type="entry name" value="DUF4132"/>
    <property type="match status" value="1"/>
</dbReference>
<accession>A0A1H1RKT2</accession>
<dbReference type="RefSeq" id="WP_269460981.1">
    <property type="nucleotide sequence ID" value="NZ_BOMJ01000016.1"/>
</dbReference>
<dbReference type="Proteomes" id="UP000198688">
    <property type="component" value="Chromosome I"/>
</dbReference>
<name>A0A1H1RKT2_9ACTN</name>
<organism evidence="2 3">
    <name type="scientific">Actinoplanes derwentensis</name>
    <dbReference type="NCBI Taxonomy" id="113562"/>
    <lineage>
        <taxon>Bacteria</taxon>
        <taxon>Bacillati</taxon>
        <taxon>Actinomycetota</taxon>
        <taxon>Actinomycetes</taxon>
        <taxon>Micromonosporales</taxon>
        <taxon>Micromonosporaceae</taxon>
        <taxon>Actinoplanes</taxon>
    </lineage>
</organism>
<proteinExistence type="predicted"/>
<keyword evidence="3" id="KW-1185">Reference proteome</keyword>
<dbReference type="InterPro" id="IPR025406">
    <property type="entry name" value="DUF4132"/>
</dbReference>
<feature type="domain" description="DUF4132" evidence="1">
    <location>
        <begin position="781"/>
        <end position="980"/>
    </location>
</feature>
<evidence type="ECO:0000259" key="1">
    <source>
        <dbReference type="Pfam" id="PF13569"/>
    </source>
</evidence>